<dbReference type="GO" id="GO:0103016">
    <property type="term" value="F:tRNA-uridine 2-sulfurtransferase activity"/>
    <property type="evidence" value="ECO:0007669"/>
    <property type="project" value="UniProtKB-EC"/>
</dbReference>
<comment type="catalytic activity">
    <reaction evidence="8 9">
        <text>S-sulfanyl-L-cysteinyl-[protein] + uridine(34) in tRNA + AH2 + ATP = 2-thiouridine(34) in tRNA + L-cysteinyl-[protein] + A + AMP + diphosphate + H(+)</text>
        <dbReference type="Rhea" id="RHEA:47032"/>
        <dbReference type="Rhea" id="RHEA-COMP:10131"/>
        <dbReference type="Rhea" id="RHEA-COMP:11726"/>
        <dbReference type="Rhea" id="RHEA-COMP:11727"/>
        <dbReference type="Rhea" id="RHEA-COMP:11728"/>
        <dbReference type="ChEBI" id="CHEBI:13193"/>
        <dbReference type="ChEBI" id="CHEBI:15378"/>
        <dbReference type="ChEBI" id="CHEBI:17499"/>
        <dbReference type="ChEBI" id="CHEBI:29950"/>
        <dbReference type="ChEBI" id="CHEBI:30616"/>
        <dbReference type="ChEBI" id="CHEBI:33019"/>
        <dbReference type="ChEBI" id="CHEBI:61963"/>
        <dbReference type="ChEBI" id="CHEBI:65315"/>
        <dbReference type="ChEBI" id="CHEBI:87170"/>
        <dbReference type="ChEBI" id="CHEBI:456215"/>
        <dbReference type="EC" id="2.8.1.13"/>
    </reaction>
</comment>
<dbReference type="InterPro" id="IPR023382">
    <property type="entry name" value="MnmA-like_central_sf"/>
</dbReference>
<evidence type="ECO:0000256" key="9">
    <source>
        <dbReference type="HAMAP-Rule" id="MF_00144"/>
    </source>
</evidence>
<protein>
    <recommendedName>
        <fullName evidence="9">tRNA-specific 2-thiouridylase MnmA</fullName>
        <ecNumber evidence="9">2.8.1.13</ecNumber>
    </recommendedName>
</protein>
<dbReference type="HAMAP" id="MF_00144">
    <property type="entry name" value="tRNA_thiouridyl_MnmA"/>
    <property type="match status" value="1"/>
</dbReference>
<evidence type="ECO:0000256" key="5">
    <source>
        <dbReference type="ARBA" id="ARBA00022840"/>
    </source>
</evidence>
<evidence type="ECO:0000256" key="6">
    <source>
        <dbReference type="ARBA" id="ARBA00022884"/>
    </source>
</evidence>
<dbReference type="NCBIfam" id="TIGR00420">
    <property type="entry name" value="trmU"/>
    <property type="match status" value="1"/>
</dbReference>
<comment type="function">
    <text evidence="9">Catalyzes the 2-thiolation of uridine at the wobble position (U34) of tRNA, leading to the formation of s(2)U34.</text>
</comment>
<dbReference type="Pfam" id="PF03054">
    <property type="entry name" value="tRNA_Me_trans"/>
    <property type="match status" value="1"/>
</dbReference>
<keyword evidence="4 9" id="KW-0547">Nucleotide-binding</keyword>
<dbReference type="Pfam" id="PF20259">
    <property type="entry name" value="tRNA_Me_trans_M"/>
    <property type="match status" value="1"/>
</dbReference>
<dbReference type="EMBL" id="JAAVJI010000001">
    <property type="protein sequence ID" value="NJO99284.1"/>
    <property type="molecule type" value="Genomic_DNA"/>
</dbReference>
<gene>
    <name evidence="9 12" type="primary">mnmA</name>
    <name evidence="12" type="ORF">HBH25_00155</name>
</gene>
<comment type="subcellular location">
    <subcellularLocation>
        <location evidence="9">Cytoplasm</location>
    </subcellularLocation>
</comment>
<keyword evidence="13" id="KW-1185">Reference proteome</keyword>
<feature type="domain" description="tRNA-specific 2-thiouridylase MnmA-like C-terminal" evidence="10">
    <location>
        <begin position="295"/>
        <end position="368"/>
    </location>
</feature>
<feature type="region of interest" description="Interaction with target base in tRNA" evidence="9">
    <location>
        <begin position="107"/>
        <end position="109"/>
    </location>
</feature>
<keyword evidence="1 9" id="KW-0820">tRNA-binding</keyword>
<keyword evidence="5 9" id="KW-0067">ATP-binding</keyword>
<evidence type="ECO:0000259" key="11">
    <source>
        <dbReference type="Pfam" id="PF20259"/>
    </source>
</evidence>
<feature type="domain" description="tRNA-specific 2-thiouridylase MnmA-like central" evidence="11">
    <location>
        <begin position="217"/>
        <end position="284"/>
    </location>
</feature>
<dbReference type="EC" id="2.8.1.13" evidence="9"/>
<dbReference type="Gene3D" id="3.40.50.620">
    <property type="entry name" value="HUPs"/>
    <property type="match status" value="1"/>
</dbReference>
<dbReference type="Gene3D" id="2.30.30.280">
    <property type="entry name" value="Adenine nucleotide alpha hydrolases-like domains"/>
    <property type="match status" value="1"/>
</dbReference>
<name>A0ABX0Y7K7_9PSED</name>
<feature type="active site" description="Nucleophile" evidence="9">
    <location>
        <position position="112"/>
    </location>
</feature>
<evidence type="ECO:0000256" key="7">
    <source>
        <dbReference type="ARBA" id="ARBA00023157"/>
    </source>
</evidence>
<comment type="caution">
    <text evidence="9">Lacks conserved residue(s) required for the propagation of feature annotation.</text>
</comment>
<accession>A0ABX0Y7K7</accession>
<dbReference type="InterPro" id="IPR004506">
    <property type="entry name" value="MnmA-like"/>
</dbReference>
<feature type="site" description="Interaction with tRNA" evidence="9">
    <location>
        <position position="352"/>
    </location>
</feature>
<keyword evidence="9" id="KW-0963">Cytoplasm</keyword>
<evidence type="ECO:0000313" key="12">
    <source>
        <dbReference type="EMBL" id="NJO99284.1"/>
    </source>
</evidence>
<comment type="similarity">
    <text evidence="9">Belongs to the MnmA/TRMU family.</text>
</comment>
<feature type="binding site" evidence="9">
    <location>
        <position position="136"/>
    </location>
    <ligand>
        <name>ATP</name>
        <dbReference type="ChEBI" id="CHEBI:30616"/>
    </ligand>
</feature>
<keyword evidence="3 9" id="KW-0819">tRNA processing</keyword>
<dbReference type="Gene3D" id="2.40.30.10">
    <property type="entry name" value="Translation factors"/>
    <property type="match status" value="1"/>
</dbReference>
<keyword evidence="2 9" id="KW-0808">Transferase</keyword>
<dbReference type="RefSeq" id="WP_168080313.1">
    <property type="nucleotide sequence ID" value="NZ_JAAVJI010000001.1"/>
</dbReference>
<evidence type="ECO:0000256" key="4">
    <source>
        <dbReference type="ARBA" id="ARBA00022741"/>
    </source>
</evidence>
<comment type="caution">
    <text evidence="12">The sequence shown here is derived from an EMBL/GenBank/DDBJ whole genome shotgun (WGS) entry which is preliminary data.</text>
</comment>
<dbReference type="InterPro" id="IPR046884">
    <property type="entry name" value="MnmA-like_central"/>
</dbReference>
<dbReference type="CDD" id="cd01998">
    <property type="entry name" value="MnmA_TRMU-like"/>
    <property type="match status" value="1"/>
</dbReference>
<feature type="binding site" evidence="9">
    <location>
        <begin position="21"/>
        <end position="28"/>
    </location>
    <ligand>
        <name>ATP</name>
        <dbReference type="ChEBI" id="CHEBI:30616"/>
    </ligand>
</feature>
<dbReference type="InterPro" id="IPR014729">
    <property type="entry name" value="Rossmann-like_a/b/a_fold"/>
</dbReference>
<feature type="active site" description="Cysteine persulfide intermediate" evidence="9">
    <location>
        <position position="208"/>
    </location>
</feature>
<dbReference type="NCBIfam" id="NF001138">
    <property type="entry name" value="PRK00143.1"/>
    <property type="match status" value="1"/>
</dbReference>
<feature type="site" description="Interaction with tRNA" evidence="9">
    <location>
        <position position="137"/>
    </location>
</feature>
<dbReference type="SUPFAM" id="SSF52402">
    <property type="entry name" value="Adenine nucleotide alpha hydrolases-like"/>
    <property type="match status" value="1"/>
</dbReference>
<evidence type="ECO:0000259" key="10">
    <source>
        <dbReference type="Pfam" id="PF20258"/>
    </source>
</evidence>
<feature type="region of interest" description="Interaction with tRNA" evidence="9">
    <location>
        <begin position="158"/>
        <end position="160"/>
    </location>
</feature>
<dbReference type="Pfam" id="PF20258">
    <property type="entry name" value="tRNA_Me_trans_C"/>
    <property type="match status" value="1"/>
</dbReference>
<dbReference type="Proteomes" id="UP000746535">
    <property type="component" value="Unassembled WGS sequence"/>
</dbReference>
<organism evidence="12 13">
    <name type="scientific">Pseudomonas quercus</name>
    <dbReference type="NCBI Taxonomy" id="2722792"/>
    <lineage>
        <taxon>Bacteria</taxon>
        <taxon>Pseudomonadati</taxon>
        <taxon>Pseudomonadota</taxon>
        <taxon>Gammaproteobacteria</taxon>
        <taxon>Pseudomonadales</taxon>
        <taxon>Pseudomonadaceae</taxon>
        <taxon>Pseudomonas</taxon>
    </lineage>
</organism>
<proteinExistence type="inferred from homology"/>
<dbReference type="PANTHER" id="PTHR11933:SF5">
    <property type="entry name" value="MITOCHONDRIAL TRNA-SPECIFIC 2-THIOURIDYLASE 1"/>
    <property type="match status" value="1"/>
</dbReference>
<keyword evidence="7" id="KW-1015">Disulfide bond</keyword>
<evidence type="ECO:0000256" key="8">
    <source>
        <dbReference type="ARBA" id="ARBA00051542"/>
    </source>
</evidence>
<keyword evidence="6 9" id="KW-0694">RNA-binding</keyword>
<dbReference type="PANTHER" id="PTHR11933">
    <property type="entry name" value="TRNA 5-METHYLAMINOMETHYL-2-THIOURIDYLATE -METHYLTRANSFERASE"/>
    <property type="match status" value="1"/>
</dbReference>
<evidence type="ECO:0000256" key="1">
    <source>
        <dbReference type="ARBA" id="ARBA00022555"/>
    </source>
</evidence>
<dbReference type="InterPro" id="IPR046885">
    <property type="entry name" value="MnmA-like_C"/>
</dbReference>
<reference evidence="12 13" key="1">
    <citation type="submission" date="2020-03" db="EMBL/GenBank/DDBJ databases">
        <authorList>
            <person name="Wang L."/>
            <person name="He N."/>
            <person name="Li Y."/>
            <person name="Fang Y."/>
            <person name="Zhang F."/>
        </authorList>
    </citation>
    <scope>NUCLEOTIDE SEQUENCE [LARGE SCALE GENOMIC DNA]</scope>
    <source>
        <strain evidence="13">hsmgli-8</strain>
    </source>
</reference>
<feature type="binding site" evidence="9">
    <location>
        <position position="47"/>
    </location>
    <ligand>
        <name>ATP</name>
        <dbReference type="ChEBI" id="CHEBI:30616"/>
    </ligand>
</feature>
<sequence>MREPALSDPYKDPRNTRVIVGMSGGVDSSVSALLLLQQGFQVEGLFMKNWEEDDGTEYCTAREDLADAQAVCDRLGIALHTANFAAEYWDNVFEHFLAEYKAGRTPNPDILCNREIKFKAFLDYALSLGADLIATGHYVRRRDRDGVTELLKGLDPNKDQSYFLHAVGGEQIARTLFPVGELEKPEVRAIADLHGLATAKKKDSTGICFIGERRFSDFLKQYLPAQPGEIKTTAGDVIGRHHGLMYHTIGQRQGLGIGGLQGAGDEPWYVLAKDLSTNELIVGQGNDHPWLFAESLQASAIFWVNPVDLSSPRRLTAKVRYRQADQPCTLTLGAHGYTVTFDEPQRAVTPGQSVVFYDGEICLGGGVIETVQSAAQQSAAA</sequence>
<evidence type="ECO:0000256" key="3">
    <source>
        <dbReference type="ARBA" id="ARBA00022694"/>
    </source>
</evidence>
<evidence type="ECO:0000256" key="2">
    <source>
        <dbReference type="ARBA" id="ARBA00022679"/>
    </source>
</evidence>
<feature type="region of interest" description="Interaction with tRNA" evidence="9">
    <location>
        <begin position="320"/>
        <end position="321"/>
    </location>
</feature>
<evidence type="ECO:0000313" key="13">
    <source>
        <dbReference type="Proteomes" id="UP000746535"/>
    </source>
</evidence>